<protein>
    <recommendedName>
        <fullName evidence="3">Secreted protein</fullName>
    </recommendedName>
</protein>
<evidence type="ECO:0008006" key="3">
    <source>
        <dbReference type="Google" id="ProtNLM"/>
    </source>
</evidence>
<dbReference type="Proteomes" id="UP001469553">
    <property type="component" value="Unassembled WGS sequence"/>
</dbReference>
<gene>
    <name evidence="1" type="ORF">AMECASPLE_032354</name>
</gene>
<evidence type="ECO:0000313" key="1">
    <source>
        <dbReference type="EMBL" id="MEQ2297201.1"/>
    </source>
</evidence>
<reference evidence="1 2" key="1">
    <citation type="submission" date="2021-06" db="EMBL/GenBank/DDBJ databases">
        <authorList>
            <person name="Palmer J.M."/>
        </authorList>
    </citation>
    <scope>NUCLEOTIDE SEQUENCE [LARGE SCALE GENOMIC DNA]</scope>
    <source>
        <strain evidence="1 2">AS_MEX2019</strain>
        <tissue evidence="1">Muscle</tissue>
    </source>
</reference>
<keyword evidence="2" id="KW-1185">Reference proteome</keyword>
<proteinExistence type="predicted"/>
<sequence length="110" mass="12433">MLATHLQKAIEITKLCFLLFGFHFGHIVNQKASEMCRWVILMFARSSLVQGDCFMLPSPSVSSHCVTLVTYPDGLFTVPKQRLCLHTCRLSHRKRTHTAVKIHALCSTCS</sequence>
<accession>A0ABV0YU01</accession>
<organism evidence="1 2">
    <name type="scientific">Ameca splendens</name>
    <dbReference type="NCBI Taxonomy" id="208324"/>
    <lineage>
        <taxon>Eukaryota</taxon>
        <taxon>Metazoa</taxon>
        <taxon>Chordata</taxon>
        <taxon>Craniata</taxon>
        <taxon>Vertebrata</taxon>
        <taxon>Euteleostomi</taxon>
        <taxon>Actinopterygii</taxon>
        <taxon>Neopterygii</taxon>
        <taxon>Teleostei</taxon>
        <taxon>Neoteleostei</taxon>
        <taxon>Acanthomorphata</taxon>
        <taxon>Ovalentaria</taxon>
        <taxon>Atherinomorphae</taxon>
        <taxon>Cyprinodontiformes</taxon>
        <taxon>Goodeidae</taxon>
        <taxon>Ameca</taxon>
    </lineage>
</organism>
<comment type="caution">
    <text evidence="1">The sequence shown here is derived from an EMBL/GenBank/DDBJ whole genome shotgun (WGS) entry which is preliminary data.</text>
</comment>
<evidence type="ECO:0000313" key="2">
    <source>
        <dbReference type="Proteomes" id="UP001469553"/>
    </source>
</evidence>
<dbReference type="EMBL" id="JAHRIP010041802">
    <property type="protein sequence ID" value="MEQ2297201.1"/>
    <property type="molecule type" value="Genomic_DNA"/>
</dbReference>
<name>A0ABV0YU01_9TELE</name>